<dbReference type="InterPro" id="IPR036397">
    <property type="entry name" value="RNaseH_sf"/>
</dbReference>
<dbReference type="Gene3D" id="3.30.420.10">
    <property type="entry name" value="Ribonuclease H-like superfamily/Ribonuclease H"/>
    <property type="match status" value="1"/>
</dbReference>
<name>A0A7L9AXN8_POV01</name>
<protein>
    <recommendedName>
        <fullName evidence="1">RNase H type-1 domain-containing protein</fullName>
    </recommendedName>
</protein>
<dbReference type="PANTHER" id="PTHR46387:SF2">
    <property type="entry name" value="RIBONUCLEASE HI"/>
    <property type="match status" value="1"/>
</dbReference>
<dbReference type="InterPro" id="IPR002156">
    <property type="entry name" value="RNaseH_domain"/>
</dbReference>
<dbReference type="FunFam" id="3.30.420.10:FF:000076">
    <property type="entry name" value="RBR-type E3 ubiquitin transferase"/>
    <property type="match status" value="1"/>
</dbReference>
<organismHost>
    <name type="scientific">Pyramimonas plurioculata</name>
    <dbReference type="NCBI Taxonomy" id="36893"/>
</organismHost>
<feature type="domain" description="RNase H type-1" evidence="1">
    <location>
        <begin position="1"/>
        <end position="131"/>
    </location>
</feature>
<dbReference type="Pfam" id="PF13456">
    <property type="entry name" value="RVT_3"/>
    <property type="match status" value="1"/>
</dbReference>
<dbReference type="PROSITE" id="PS50879">
    <property type="entry name" value="RNASE_H_1"/>
    <property type="match status" value="1"/>
</dbReference>
<proteinExistence type="predicted"/>
<dbReference type="GO" id="GO:0003676">
    <property type="term" value="F:nucleic acid binding"/>
    <property type="evidence" value="ECO:0007669"/>
    <property type="project" value="InterPro"/>
</dbReference>
<accession>A0A7L9AXN8</accession>
<dbReference type="GO" id="GO:0004523">
    <property type="term" value="F:RNA-DNA hybrid ribonuclease activity"/>
    <property type="evidence" value="ECO:0007669"/>
    <property type="project" value="InterPro"/>
</dbReference>
<organism evidence="2">
    <name type="scientific">Pyramimonas orientalis virus</name>
    <name type="common">PoV01</name>
    <dbReference type="NCBI Taxonomy" id="455367"/>
    <lineage>
        <taxon>Viruses</taxon>
        <taxon>Varidnaviria</taxon>
        <taxon>Bamfordvirae</taxon>
        <taxon>Nucleocytoviricota</taxon>
        <taxon>Megaviricetes</taxon>
        <taxon>Imitervirales</taxon>
        <taxon>Allomimiviridae</taxon>
        <taxon>Heliosvirus</taxon>
        <taxon>Heliosvirus raunefjordenense</taxon>
    </lineage>
</organism>
<sequence length="131" mass="14796">MVHSLYFDGASVSNPGKSSYGAVIYKDELEIATGYQYLGNTITNNYAEYMGLIEGLKLALRNNIDSLDVYGDSLLVINQMKGVWKVQSRSLNELNEEANEFVKCFEEVKFFHVKGNLNRRADELANIAFLK</sequence>
<dbReference type="SUPFAM" id="SSF53098">
    <property type="entry name" value="Ribonuclease H-like"/>
    <property type="match status" value="1"/>
</dbReference>
<reference evidence="2" key="1">
    <citation type="submission" date="2020-06" db="EMBL/GenBank/DDBJ databases">
        <title>Lateral gene transfer of anion-conducting channel rhodopsins between green algae and giant viruses.</title>
        <authorList>
            <person name="Rozenberg A."/>
            <person name="Oppermann J."/>
            <person name="Wietek J."/>
            <person name="Fernandez Lahore R.G."/>
            <person name="Sandaa R.-A."/>
            <person name="Bratbak G."/>
            <person name="Hegemann P."/>
            <person name="Beja O."/>
        </authorList>
    </citation>
    <scope>NUCLEOTIDE SEQUENCE</scope>
    <source>
        <strain evidence="2">01B</strain>
    </source>
</reference>
<evidence type="ECO:0000259" key="1">
    <source>
        <dbReference type="PROSITE" id="PS50879"/>
    </source>
</evidence>
<dbReference type="EMBL" id="MT663536">
    <property type="protein sequence ID" value="QOI90369.1"/>
    <property type="molecule type" value="Genomic_DNA"/>
</dbReference>
<evidence type="ECO:0000313" key="2">
    <source>
        <dbReference type="EMBL" id="QOI90369.1"/>
    </source>
</evidence>
<dbReference type="PANTHER" id="PTHR46387">
    <property type="entry name" value="POLYNUCLEOTIDYL TRANSFERASE, RIBONUCLEASE H-LIKE SUPERFAMILY PROTEIN"/>
    <property type="match status" value="1"/>
</dbReference>
<dbReference type="CDD" id="cd09279">
    <property type="entry name" value="RNase_HI_like"/>
    <property type="match status" value="1"/>
</dbReference>
<gene>
    <name evidence="2" type="ORF">HWQ62_00232</name>
</gene>
<dbReference type="InterPro" id="IPR012337">
    <property type="entry name" value="RNaseH-like_sf"/>
</dbReference>